<evidence type="ECO:0000313" key="2">
    <source>
        <dbReference type="EMBL" id="GGO72659.1"/>
    </source>
</evidence>
<gene>
    <name evidence="2" type="ORF">GCM10010982_31310</name>
</gene>
<keyword evidence="1" id="KW-1133">Transmembrane helix</keyword>
<keyword evidence="1" id="KW-0812">Transmembrane</keyword>
<reference evidence="2" key="1">
    <citation type="journal article" date="2014" name="Int. J. Syst. Evol. Microbiol.">
        <title>Complete genome sequence of Corynebacterium casei LMG S-19264T (=DSM 44701T), isolated from a smear-ripened cheese.</title>
        <authorList>
            <consortium name="US DOE Joint Genome Institute (JGI-PGF)"/>
            <person name="Walter F."/>
            <person name="Albersmeier A."/>
            <person name="Kalinowski J."/>
            <person name="Ruckert C."/>
        </authorList>
    </citation>
    <scope>NUCLEOTIDE SEQUENCE</scope>
    <source>
        <strain evidence="2">CGMCC 1.7086</strain>
    </source>
</reference>
<evidence type="ECO:0000313" key="3">
    <source>
        <dbReference type="Proteomes" id="UP000606935"/>
    </source>
</evidence>
<name>A0A918DMQ1_9ALTE</name>
<organism evidence="2 3">
    <name type="scientific">Bowmanella pacifica</name>
    <dbReference type="NCBI Taxonomy" id="502051"/>
    <lineage>
        <taxon>Bacteria</taxon>
        <taxon>Pseudomonadati</taxon>
        <taxon>Pseudomonadota</taxon>
        <taxon>Gammaproteobacteria</taxon>
        <taxon>Alteromonadales</taxon>
        <taxon>Alteromonadaceae</taxon>
        <taxon>Bowmanella</taxon>
    </lineage>
</organism>
<dbReference type="EMBL" id="BMLS01000005">
    <property type="protein sequence ID" value="GGO72659.1"/>
    <property type="molecule type" value="Genomic_DNA"/>
</dbReference>
<proteinExistence type="predicted"/>
<keyword evidence="3" id="KW-1185">Reference proteome</keyword>
<dbReference type="AlphaFoldDB" id="A0A918DMQ1"/>
<dbReference type="Proteomes" id="UP000606935">
    <property type="component" value="Unassembled WGS sequence"/>
</dbReference>
<protein>
    <submittedName>
        <fullName evidence="2">Uncharacterized protein</fullName>
    </submittedName>
</protein>
<comment type="caution">
    <text evidence="2">The sequence shown here is derived from an EMBL/GenBank/DDBJ whole genome shotgun (WGS) entry which is preliminary data.</text>
</comment>
<feature type="transmembrane region" description="Helical" evidence="1">
    <location>
        <begin position="31"/>
        <end position="48"/>
    </location>
</feature>
<evidence type="ECO:0000256" key="1">
    <source>
        <dbReference type="SAM" id="Phobius"/>
    </source>
</evidence>
<reference evidence="2" key="2">
    <citation type="submission" date="2020-09" db="EMBL/GenBank/DDBJ databases">
        <authorList>
            <person name="Sun Q."/>
            <person name="Zhou Y."/>
        </authorList>
    </citation>
    <scope>NUCLEOTIDE SEQUENCE</scope>
    <source>
        <strain evidence="2">CGMCC 1.7086</strain>
    </source>
</reference>
<sequence>MRFNTFYLKIERAQNILMSALNFKVKMMKAFCVRILGYGLFLPFLFFYSYILGPVLKAVLLPGGLMLLFLIQGWKDGVIPFLACMKKNTSPTNTVVQTKR</sequence>
<accession>A0A918DMQ1</accession>
<keyword evidence="1" id="KW-0472">Membrane</keyword>